<evidence type="ECO:0000256" key="2">
    <source>
        <dbReference type="ARBA" id="ARBA00022801"/>
    </source>
</evidence>
<dbReference type="GO" id="GO:0006508">
    <property type="term" value="P:proteolysis"/>
    <property type="evidence" value="ECO:0007669"/>
    <property type="project" value="UniProtKB-KW"/>
</dbReference>
<name>A0A9D1FGR8_9PROT</name>
<feature type="chain" id="PRO_5039116630" evidence="4">
    <location>
        <begin position="21"/>
        <end position="250"/>
    </location>
</feature>
<comment type="caution">
    <text evidence="5">The sequence shown here is derived from an EMBL/GenBank/DDBJ whole genome shotgun (WGS) entry which is preliminary data.</text>
</comment>
<proteinExistence type="predicted"/>
<dbReference type="Proteomes" id="UP000886742">
    <property type="component" value="Unassembled WGS sequence"/>
</dbReference>
<dbReference type="EMBL" id="DVJI01000012">
    <property type="protein sequence ID" value="HIS71121.1"/>
    <property type="molecule type" value="Genomic_DNA"/>
</dbReference>
<dbReference type="InterPro" id="IPR023828">
    <property type="entry name" value="Peptidase_S8_Ser-AS"/>
</dbReference>
<evidence type="ECO:0000256" key="1">
    <source>
        <dbReference type="ARBA" id="ARBA00022670"/>
    </source>
</evidence>
<evidence type="ECO:0000256" key="4">
    <source>
        <dbReference type="SAM" id="SignalP"/>
    </source>
</evidence>
<evidence type="ECO:0000313" key="5">
    <source>
        <dbReference type="EMBL" id="HIS71121.1"/>
    </source>
</evidence>
<reference evidence="5" key="1">
    <citation type="submission" date="2020-10" db="EMBL/GenBank/DDBJ databases">
        <authorList>
            <person name="Gilroy R."/>
        </authorList>
    </citation>
    <scope>NUCLEOTIDE SEQUENCE</scope>
    <source>
        <strain evidence="5">ChiGjej3B3-5194</strain>
    </source>
</reference>
<dbReference type="SUPFAM" id="SSF56925">
    <property type="entry name" value="OMPA-like"/>
    <property type="match status" value="1"/>
</dbReference>
<protein>
    <submittedName>
        <fullName evidence="5">Porin family protein</fullName>
    </submittedName>
</protein>
<dbReference type="PROSITE" id="PS00138">
    <property type="entry name" value="SUBTILASE_SER"/>
    <property type="match status" value="1"/>
</dbReference>
<organism evidence="5 6">
    <name type="scientific">Candidatus Enterousia intestinigallinarum</name>
    <dbReference type="NCBI Taxonomy" id="2840790"/>
    <lineage>
        <taxon>Bacteria</taxon>
        <taxon>Pseudomonadati</taxon>
        <taxon>Pseudomonadota</taxon>
        <taxon>Alphaproteobacteria</taxon>
        <taxon>Candidatus Enterousia</taxon>
    </lineage>
</organism>
<gene>
    <name evidence="5" type="ORF">IAD02_04020</name>
</gene>
<keyword evidence="2" id="KW-0378">Hydrolase</keyword>
<sequence>MKKIIITVIGCALITGTSFANPYVSGKIGVADFVVDTDQYMYHTPDAYRSTIVDGRIDDINAAYRAAIGWRFGNLRIEAEYGYGNYAISGNWALNTKNGVSGSYPHNLSYPSTYTLKSRVQTFMANAYYDVFQFCTRYTHSMYTDIDLVEPCCHNSVFITGGIGTGHIRENAAVEINTAMAWGGNPLYESVTSSVNRFIYAAGAGISFGLTPDANIDVAYRYTDLGQYSIGTTRRDFSEHEIMFAIRYEF</sequence>
<accession>A0A9D1FGR8</accession>
<dbReference type="GO" id="GO:0008236">
    <property type="term" value="F:serine-type peptidase activity"/>
    <property type="evidence" value="ECO:0007669"/>
    <property type="project" value="UniProtKB-KW"/>
</dbReference>
<evidence type="ECO:0000313" key="6">
    <source>
        <dbReference type="Proteomes" id="UP000886742"/>
    </source>
</evidence>
<dbReference type="Gene3D" id="2.40.160.20">
    <property type="match status" value="1"/>
</dbReference>
<evidence type="ECO:0000256" key="3">
    <source>
        <dbReference type="ARBA" id="ARBA00022825"/>
    </source>
</evidence>
<reference evidence="5" key="2">
    <citation type="journal article" date="2021" name="PeerJ">
        <title>Extensive microbial diversity within the chicken gut microbiome revealed by metagenomics and culture.</title>
        <authorList>
            <person name="Gilroy R."/>
            <person name="Ravi A."/>
            <person name="Getino M."/>
            <person name="Pursley I."/>
            <person name="Horton D.L."/>
            <person name="Alikhan N.F."/>
            <person name="Baker D."/>
            <person name="Gharbi K."/>
            <person name="Hall N."/>
            <person name="Watson M."/>
            <person name="Adriaenssens E.M."/>
            <person name="Foster-Nyarko E."/>
            <person name="Jarju S."/>
            <person name="Secka A."/>
            <person name="Antonio M."/>
            <person name="Oren A."/>
            <person name="Chaudhuri R.R."/>
            <person name="La Ragione R."/>
            <person name="Hildebrand F."/>
            <person name="Pallen M.J."/>
        </authorList>
    </citation>
    <scope>NUCLEOTIDE SEQUENCE</scope>
    <source>
        <strain evidence="5">ChiGjej3B3-5194</strain>
    </source>
</reference>
<feature type="signal peptide" evidence="4">
    <location>
        <begin position="1"/>
        <end position="20"/>
    </location>
</feature>
<keyword evidence="4" id="KW-0732">Signal</keyword>
<dbReference type="InterPro" id="IPR011250">
    <property type="entry name" value="OMP/PagP_B-barrel"/>
</dbReference>
<keyword evidence="1" id="KW-0645">Protease</keyword>
<dbReference type="AlphaFoldDB" id="A0A9D1FGR8"/>
<keyword evidence="3" id="KW-0720">Serine protease</keyword>